<accession>A0A2T5I6K6</accession>
<proteinExistence type="predicted"/>
<evidence type="ECO:0000313" key="1">
    <source>
        <dbReference type="EMBL" id="PTQ79440.1"/>
    </source>
</evidence>
<gene>
    <name evidence="1" type="ORF">C8R21_12851</name>
</gene>
<protein>
    <submittedName>
        <fullName evidence="1">Uncharacterized protein</fullName>
    </submittedName>
</protein>
<dbReference type="RefSeq" id="WP_107763051.1">
    <property type="nucleotide sequence ID" value="NZ_QAOK01000028.1"/>
</dbReference>
<dbReference type="AlphaFoldDB" id="A0A2T5I6K6"/>
<dbReference type="EMBL" id="QAOK01000028">
    <property type="protein sequence ID" value="PTQ79440.1"/>
    <property type="molecule type" value="Genomic_DNA"/>
</dbReference>
<evidence type="ECO:0000313" key="2">
    <source>
        <dbReference type="Proteomes" id="UP000244152"/>
    </source>
</evidence>
<name>A0A2T5I6K6_9PROT</name>
<reference evidence="1 2" key="1">
    <citation type="submission" date="2018-04" db="EMBL/GenBank/DDBJ databases">
        <title>Active sludge and wastewater microbial communities from Klosterneuburg, Austria.</title>
        <authorList>
            <person name="Wagner M."/>
        </authorList>
    </citation>
    <scope>NUCLEOTIDE SEQUENCE [LARGE SCALE GENOMIC DNA]</scope>
    <source>
        <strain evidence="1 2">Nl12</strain>
    </source>
</reference>
<organism evidence="1 2">
    <name type="scientific">Nitrosospira multiformis</name>
    <dbReference type="NCBI Taxonomy" id="1231"/>
    <lineage>
        <taxon>Bacteria</taxon>
        <taxon>Pseudomonadati</taxon>
        <taxon>Pseudomonadota</taxon>
        <taxon>Betaproteobacteria</taxon>
        <taxon>Nitrosomonadales</taxon>
        <taxon>Nitrosomonadaceae</taxon>
        <taxon>Nitrosospira</taxon>
    </lineage>
</organism>
<sequence length="414" mass="47258">MNRAQEIKAAWARIAPFYDPIAGDEDAHQVLRNPTEHAGEISQALEHIRLIDRSTHGAVSRLNYQFCFEPCIWQRGGEAILQARALQQIATWCETQPQADSMLRDVVVRHTFDPRHSFAPPQHVPSEGFHFLVIRFAYQELLMLSTRALVELLTGRLDGNAWELLATADNTGQLRGEAPRLLRQLLGRMLTSEAFHPLISKENPLRQLCQRSKWFDKATESYGGGITSFEVALSYSGQDFAIAHELGHCLATQSFESRFDEECAADLAGFGLYALSWGWRDEILEECPLGQASRISLGPTWFFYTAKLLYTVRTLLSRRWYRLGLNPWSIGLLDDDMDELSFIVARWESSKAAVQHYLAEVQRRGAVNNPGDYFVVRNLVRLMDAFLYALEGWIEDIPEEDILFVEKLVRDNSY</sequence>
<comment type="caution">
    <text evidence="1">The sequence shown here is derived from an EMBL/GenBank/DDBJ whole genome shotgun (WGS) entry which is preliminary data.</text>
</comment>
<dbReference type="Proteomes" id="UP000244152">
    <property type="component" value="Unassembled WGS sequence"/>
</dbReference>